<comment type="caution">
    <text evidence="3">The sequence shown here is derived from an EMBL/GenBank/DDBJ whole genome shotgun (WGS) entry which is preliminary data.</text>
</comment>
<reference evidence="3 4" key="1">
    <citation type="submission" date="2017-12" db="EMBL/GenBank/DDBJ databases">
        <authorList>
            <person name="Hurst M.R.H."/>
        </authorList>
    </citation>
    <scope>NUCLEOTIDE SEQUENCE [LARGE SCALE GENOMIC DNA]</scope>
    <source>
        <strain evidence="3 4">SY-3-19</strain>
    </source>
</reference>
<feature type="domain" description="GIY-YIG" evidence="2">
    <location>
        <begin position="5"/>
        <end position="82"/>
    </location>
</feature>
<dbReference type="Gene3D" id="3.40.1440.10">
    <property type="entry name" value="GIY-YIG endonuclease"/>
    <property type="match status" value="1"/>
</dbReference>
<protein>
    <recommendedName>
        <fullName evidence="2">GIY-YIG domain-containing protein</fullName>
    </recommendedName>
</protein>
<accession>A0A2S7K2W8</accession>
<dbReference type="InterPro" id="IPR000305">
    <property type="entry name" value="GIY-YIG_endonuc"/>
</dbReference>
<proteinExistence type="inferred from homology"/>
<dbReference type="OrthoDB" id="287318at2"/>
<dbReference type="RefSeq" id="WP_104830948.1">
    <property type="nucleotide sequence ID" value="NZ_PJCH01000011.1"/>
</dbReference>
<dbReference type="InterPro" id="IPR050190">
    <property type="entry name" value="UPF0213_domain"/>
</dbReference>
<dbReference type="CDD" id="cd10448">
    <property type="entry name" value="GIY-YIG_unchar_3"/>
    <property type="match status" value="1"/>
</dbReference>
<dbReference type="SUPFAM" id="SSF82771">
    <property type="entry name" value="GIY-YIG endonuclease"/>
    <property type="match status" value="1"/>
</dbReference>
<keyword evidence="4" id="KW-1185">Reference proteome</keyword>
<organism evidence="3 4">
    <name type="scientific">Hyphococcus luteus</name>
    <dbReference type="NCBI Taxonomy" id="2058213"/>
    <lineage>
        <taxon>Bacteria</taxon>
        <taxon>Pseudomonadati</taxon>
        <taxon>Pseudomonadota</taxon>
        <taxon>Alphaproteobacteria</taxon>
        <taxon>Parvularculales</taxon>
        <taxon>Parvularculaceae</taxon>
        <taxon>Hyphococcus</taxon>
    </lineage>
</organism>
<evidence type="ECO:0000256" key="1">
    <source>
        <dbReference type="ARBA" id="ARBA00007435"/>
    </source>
</evidence>
<dbReference type="InterPro" id="IPR035901">
    <property type="entry name" value="GIY-YIG_endonuc_sf"/>
</dbReference>
<dbReference type="AlphaFoldDB" id="A0A2S7K2W8"/>
<evidence type="ECO:0000313" key="3">
    <source>
        <dbReference type="EMBL" id="PQA86831.1"/>
    </source>
</evidence>
<dbReference type="Proteomes" id="UP000239504">
    <property type="component" value="Unassembled WGS sequence"/>
</dbReference>
<dbReference type="PANTHER" id="PTHR34477:SF5">
    <property type="entry name" value="BSL5627 PROTEIN"/>
    <property type="match status" value="1"/>
</dbReference>
<evidence type="ECO:0000313" key="4">
    <source>
        <dbReference type="Proteomes" id="UP000239504"/>
    </source>
</evidence>
<gene>
    <name evidence="3" type="ORF">CW354_15235</name>
</gene>
<dbReference type="Pfam" id="PF01541">
    <property type="entry name" value="GIY-YIG"/>
    <property type="match status" value="1"/>
</dbReference>
<dbReference type="PANTHER" id="PTHR34477">
    <property type="entry name" value="UPF0213 PROTEIN YHBQ"/>
    <property type="match status" value="1"/>
</dbReference>
<sequence>MPRFDFIAAYMLANRKNGTLYAGSTADLVARMDAHKTGRGSWFAAKYGCNRLVWYERFDEMEPAIAYEKRLKRWPRKWKIDLIESVNPNWDDLPLF</sequence>
<comment type="similarity">
    <text evidence="1">Belongs to the UPF0213 family.</text>
</comment>
<name>A0A2S7K2W8_9PROT</name>
<dbReference type="PROSITE" id="PS50164">
    <property type="entry name" value="GIY_YIG"/>
    <property type="match status" value="1"/>
</dbReference>
<dbReference type="EMBL" id="PJCH01000011">
    <property type="protein sequence ID" value="PQA86831.1"/>
    <property type="molecule type" value="Genomic_DNA"/>
</dbReference>
<evidence type="ECO:0000259" key="2">
    <source>
        <dbReference type="PROSITE" id="PS50164"/>
    </source>
</evidence>